<sequence>MVTVDNQKKRKDLVNKPRPRGKGKHCSHYIQKKPALIPSVLVNLAKRMETSTIIYLINKKINHHLLSLLAAL</sequence>
<reference evidence="3" key="4">
    <citation type="submission" date="2017-11" db="EMBL/GenBank/DDBJ databases">
        <title>Complete genome sequence of Serratia sp. ATCC 39006.</title>
        <authorList>
            <person name="Hampton H.G."/>
            <person name="Jackson S.A."/>
            <person name="Jauregui R."/>
            <person name="Poulter G.T.M."/>
            <person name="Salmond G.P.C."/>
            <person name="Fineran P.C."/>
        </authorList>
    </citation>
    <scope>NUCLEOTIDE SEQUENCE</scope>
    <source>
        <strain evidence="3">ATCC 39006</strain>
    </source>
</reference>
<feature type="compositionally biased region" description="Basic residues" evidence="1">
    <location>
        <begin position="17"/>
        <end position="27"/>
    </location>
</feature>
<evidence type="ECO:0000256" key="1">
    <source>
        <dbReference type="SAM" id="MobiDB-lite"/>
    </source>
</evidence>
<evidence type="ECO:0000313" key="5">
    <source>
        <dbReference type="Proteomes" id="UP000233778"/>
    </source>
</evidence>
<dbReference type="EMBL" id="CP025085">
    <property type="protein sequence ID" value="AUG99842.1"/>
    <property type="molecule type" value="Genomic_DNA"/>
</dbReference>
<feature type="region of interest" description="Disordered" evidence="1">
    <location>
        <begin position="1"/>
        <end position="27"/>
    </location>
</feature>
<reference evidence="3" key="2">
    <citation type="submission" date="2013-09" db="EMBL/GenBank/DDBJ databases">
        <authorList>
            <person name="Wang G."/>
            <person name="Yang Y."/>
            <person name="Su Y."/>
        </authorList>
    </citation>
    <scope>NUCLEOTIDE SEQUENCE</scope>
    <source>
        <strain evidence="3">ATCC 39006</strain>
    </source>
</reference>
<organism evidence="3 4">
    <name type="scientific">Serratia sp. (strain ATCC 39006)</name>
    <name type="common">Prodigiosinella confusarubida</name>
    <dbReference type="NCBI Taxonomy" id="104623"/>
    <lineage>
        <taxon>Bacteria</taxon>
        <taxon>Pseudomonadati</taxon>
        <taxon>Pseudomonadota</taxon>
        <taxon>Gammaproteobacteria</taxon>
        <taxon>Enterobacterales</taxon>
        <taxon>Pectobacteriaceae</taxon>
        <taxon>Prodigiosinella</taxon>
    </lineage>
</organism>
<accession>A0A2I5THW9</accession>
<dbReference type="Proteomes" id="UP000233778">
    <property type="component" value="Chromosome"/>
</dbReference>
<evidence type="ECO:0000313" key="4">
    <source>
        <dbReference type="Proteomes" id="UP000017700"/>
    </source>
</evidence>
<keyword evidence="4" id="KW-1185">Reference proteome</keyword>
<evidence type="ECO:0000313" key="3">
    <source>
        <dbReference type="EMBL" id="AUH04162.1"/>
    </source>
</evidence>
<dbReference type="KEGG" id="sera:Ser39006_008490"/>
<reference evidence="3 4" key="1">
    <citation type="journal article" date="2013" name="Genome Announc.">
        <title>Draft genome sequence of Serratia sp. strain ATCC 39006, a model bacterium for analysis of the biosynthesis and regulation of prodigiosin, a carbapenem, and gas vesicles.</title>
        <authorList>
            <person name="Fineran P.C."/>
            <person name="Iglesias Cans M.C."/>
            <person name="Ramsay J.P."/>
            <person name="Wilf N.M."/>
            <person name="Cossyleon D."/>
            <person name="McNeil M.B."/>
            <person name="Williamson N.R."/>
            <person name="Monson R.E."/>
            <person name="Becher S.A."/>
            <person name="Stanton J.A."/>
            <person name="Brugger K."/>
            <person name="Brown S.D."/>
            <person name="Salmond G.P."/>
        </authorList>
    </citation>
    <scope>NUCLEOTIDE SEQUENCE [LARGE SCALE GENOMIC DNA]</scope>
    <source>
        <strain evidence="3">ATCC 39006</strain>
        <strain evidence="4">ATCC 39006 / SC 11482</strain>
    </source>
</reference>
<reference evidence="2 5" key="3">
    <citation type="submission" date="2017-11" db="EMBL/GenBank/DDBJ databases">
        <title>Complete genome sequence of Serratia sp. ATCC 39006 LacA.</title>
        <authorList>
            <person name="Hampton H.G."/>
            <person name="Jackson S.A."/>
            <person name="Jauregui R."/>
            <person name="Poulter G.T.M."/>
            <person name="Salmond G.P.C."/>
            <person name="Fineran P.C."/>
        </authorList>
    </citation>
    <scope>NUCLEOTIDE SEQUENCE [LARGE SCALE GENOMIC DNA]</scope>
    <source>
        <strain evidence="2 5">ATCC 39006</strain>
    </source>
</reference>
<dbReference type="EMBL" id="CP025084">
    <property type="protein sequence ID" value="AUH04162.1"/>
    <property type="molecule type" value="Genomic_DNA"/>
</dbReference>
<protein>
    <submittedName>
        <fullName evidence="3">Uncharacterized protein</fullName>
    </submittedName>
</protein>
<gene>
    <name evidence="2" type="ORF">CWC46_08485</name>
    <name evidence="3" type="ORF">Ser39006_008490</name>
</gene>
<proteinExistence type="predicted"/>
<evidence type="ECO:0000313" key="2">
    <source>
        <dbReference type="EMBL" id="AUG99842.1"/>
    </source>
</evidence>
<dbReference type="KEGG" id="serq:CWC46_08485"/>
<dbReference type="AlphaFoldDB" id="A0A2I5THW9"/>
<name>A0A2I5THW9_SERS3</name>
<dbReference type="Proteomes" id="UP000017700">
    <property type="component" value="Chromosome"/>
</dbReference>